<accession>A0A420HQ58</accession>
<dbReference type="EMBL" id="MCBR01017442">
    <property type="protein sequence ID" value="RKF59556.1"/>
    <property type="molecule type" value="Genomic_DNA"/>
</dbReference>
<gene>
    <name evidence="2" type="ORF">GcC1_174029</name>
</gene>
<feature type="compositionally biased region" description="Basic and acidic residues" evidence="1">
    <location>
        <begin position="1"/>
        <end position="10"/>
    </location>
</feature>
<feature type="region of interest" description="Disordered" evidence="1">
    <location>
        <begin position="62"/>
        <end position="83"/>
    </location>
</feature>
<name>A0A420HQ58_9PEZI</name>
<feature type="region of interest" description="Disordered" evidence="1">
    <location>
        <begin position="1"/>
        <end position="23"/>
    </location>
</feature>
<evidence type="ECO:0000256" key="1">
    <source>
        <dbReference type="SAM" id="MobiDB-lite"/>
    </source>
</evidence>
<reference evidence="2 3" key="1">
    <citation type="journal article" date="2018" name="BMC Genomics">
        <title>Comparative genome analyses reveal sequence features reflecting distinct modes of host-adaptation between dicot and monocot powdery mildew.</title>
        <authorList>
            <person name="Wu Y."/>
            <person name="Ma X."/>
            <person name="Pan Z."/>
            <person name="Kale S.D."/>
            <person name="Song Y."/>
            <person name="King H."/>
            <person name="Zhang Q."/>
            <person name="Presley C."/>
            <person name="Deng X."/>
            <person name="Wei C.I."/>
            <person name="Xiao S."/>
        </authorList>
    </citation>
    <scope>NUCLEOTIDE SEQUENCE [LARGE SCALE GENOMIC DNA]</scope>
    <source>
        <strain evidence="2">UCSC1</strain>
    </source>
</reference>
<proteinExistence type="predicted"/>
<sequence length="139" mass="15724">MNSVHEEKELSSQTLDSSDQIVNTNNLPALPMIAETIERDIRPPYTENGLGQGIYTIDIQSSSNMGAEEIPAEESGEEESNLELPELEWGGLESKFTEALQQLDKKESQILDQFDQVMEMFFIWAQTGFSHETDRAVKR</sequence>
<comment type="caution">
    <text evidence="2">The sequence shown here is derived from an EMBL/GenBank/DDBJ whole genome shotgun (WGS) entry which is preliminary data.</text>
</comment>
<dbReference type="OrthoDB" id="5335351at2759"/>
<dbReference type="Proteomes" id="UP000285405">
    <property type="component" value="Unassembled WGS sequence"/>
</dbReference>
<evidence type="ECO:0000313" key="2">
    <source>
        <dbReference type="EMBL" id="RKF59556.1"/>
    </source>
</evidence>
<organism evidence="2 3">
    <name type="scientific">Golovinomyces cichoracearum</name>
    <dbReference type="NCBI Taxonomy" id="62708"/>
    <lineage>
        <taxon>Eukaryota</taxon>
        <taxon>Fungi</taxon>
        <taxon>Dikarya</taxon>
        <taxon>Ascomycota</taxon>
        <taxon>Pezizomycotina</taxon>
        <taxon>Leotiomycetes</taxon>
        <taxon>Erysiphales</taxon>
        <taxon>Erysiphaceae</taxon>
        <taxon>Golovinomyces</taxon>
    </lineage>
</organism>
<protein>
    <submittedName>
        <fullName evidence="2">Uncharacterized protein</fullName>
    </submittedName>
</protein>
<evidence type="ECO:0000313" key="3">
    <source>
        <dbReference type="Proteomes" id="UP000285405"/>
    </source>
</evidence>
<dbReference type="AlphaFoldDB" id="A0A420HQ58"/>
<feature type="compositionally biased region" description="Acidic residues" evidence="1">
    <location>
        <begin position="70"/>
        <end position="81"/>
    </location>
</feature>
<feature type="compositionally biased region" description="Polar residues" evidence="1">
    <location>
        <begin position="11"/>
        <end position="23"/>
    </location>
</feature>